<accession>A0A9D2NHC1</accession>
<feature type="transmembrane region" description="Helical" evidence="1">
    <location>
        <begin position="121"/>
        <end position="141"/>
    </location>
</feature>
<dbReference type="InterPro" id="IPR021359">
    <property type="entry name" value="DUF2812"/>
</dbReference>
<dbReference type="Proteomes" id="UP000823891">
    <property type="component" value="Unassembled WGS sequence"/>
</dbReference>
<evidence type="ECO:0000256" key="1">
    <source>
        <dbReference type="SAM" id="Phobius"/>
    </source>
</evidence>
<evidence type="ECO:0000313" key="2">
    <source>
        <dbReference type="EMBL" id="HJC24725.1"/>
    </source>
</evidence>
<proteinExistence type="predicted"/>
<dbReference type="AlphaFoldDB" id="A0A9D2NHC1"/>
<name>A0A9D2NHC1_9FIRM</name>
<keyword evidence="1" id="KW-0812">Transmembrane</keyword>
<comment type="caution">
    <text evidence="2">The sequence shown here is derived from an EMBL/GenBank/DDBJ whole genome shotgun (WGS) entry which is preliminary data.</text>
</comment>
<dbReference type="Pfam" id="PF11193">
    <property type="entry name" value="DUF2812"/>
    <property type="match status" value="1"/>
</dbReference>
<keyword evidence="1" id="KW-1133">Transmembrane helix</keyword>
<gene>
    <name evidence="2" type="ORF">H9761_13640</name>
</gene>
<protein>
    <submittedName>
        <fullName evidence="2">DUF2812 domain-containing protein</fullName>
    </submittedName>
</protein>
<reference evidence="2" key="2">
    <citation type="submission" date="2021-04" db="EMBL/GenBank/DDBJ databases">
        <authorList>
            <person name="Gilroy R."/>
        </authorList>
    </citation>
    <scope>NUCLEOTIDE SEQUENCE</scope>
    <source>
        <strain evidence="2">USAMLcec2-132</strain>
    </source>
</reference>
<feature type="transmembrane region" description="Helical" evidence="1">
    <location>
        <begin position="147"/>
        <end position="168"/>
    </location>
</feature>
<evidence type="ECO:0000313" key="3">
    <source>
        <dbReference type="Proteomes" id="UP000823891"/>
    </source>
</evidence>
<keyword evidence="1" id="KW-0472">Membrane</keyword>
<reference evidence="2" key="1">
    <citation type="journal article" date="2021" name="PeerJ">
        <title>Extensive microbial diversity within the chicken gut microbiome revealed by metagenomics and culture.</title>
        <authorList>
            <person name="Gilroy R."/>
            <person name="Ravi A."/>
            <person name="Getino M."/>
            <person name="Pursley I."/>
            <person name="Horton D.L."/>
            <person name="Alikhan N.F."/>
            <person name="Baker D."/>
            <person name="Gharbi K."/>
            <person name="Hall N."/>
            <person name="Watson M."/>
            <person name="Adriaenssens E.M."/>
            <person name="Foster-Nyarko E."/>
            <person name="Jarju S."/>
            <person name="Secka A."/>
            <person name="Antonio M."/>
            <person name="Oren A."/>
            <person name="Chaudhuri R.R."/>
            <person name="La Ragione R."/>
            <person name="Hildebrand F."/>
            <person name="Pallen M.J."/>
        </authorList>
    </citation>
    <scope>NUCLEOTIDE SEQUENCE</scope>
    <source>
        <strain evidence="2">USAMLcec2-132</strain>
    </source>
</reference>
<sequence length="179" mass="21293">METKKAFKWFTIFEYEKEQDYLRNMHRAGWKLIRINGLGIYHFEKCTPQDVVYQLDYNNEGLTHKDEYLKMFDDCGWEYIQDYTGYSYFRKAVSENGAEEEIFCDKESRLQMMDRVMKGRMLPLFVIFSAVLLPQFMINLFGTQNYLAAALLGGVLAVYLAIFVSYFIKYLQFKNNTLK</sequence>
<dbReference type="EMBL" id="DWWS01000047">
    <property type="protein sequence ID" value="HJC24725.1"/>
    <property type="molecule type" value="Genomic_DNA"/>
</dbReference>
<organism evidence="2 3">
    <name type="scientific">Candidatus Eisenbergiella merdavium</name>
    <dbReference type="NCBI Taxonomy" id="2838551"/>
    <lineage>
        <taxon>Bacteria</taxon>
        <taxon>Bacillati</taxon>
        <taxon>Bacillota</taxon>
        <taxon>Clostridia</taxon>
        <taxon>Lachnospirales</taxon>
        <taxon>Lachnospiraceae</taxon>
        <taxon>Eisenbergiella</taxon>
    </lineage>
</organism>